<feature type="transmembrane region" description="Helical" evidence="4">
    <location>
        <begin position="286"/>
        <end position="303"/>
    </location>
</feature>
<feature type="transmembrane region" description="Helical" evidence="4">
    <location>
        <begin position="377"/>
        <end position="395"/>
    </location>
</feature>
<feature type="transmembrane region" description="Helical" evidence="4">
    <location>
        <begin position="46"/>
        <end position="67"/>
    </location>
</feature>
<protein>
    <submittedName>
        <fullName evidence="6">Putative MFS family arabinose efflux permease</fullName>
    </submittedName>
</protein>
<dbReference type="SUPFAM" id="SSF103473">
    <property type="entry name" value="MFS general substrate transporter"/>
    <property type="match status" value="1"/>
</dbReference>
<gene>
    <name evidence="6" type="ORF">FHR98_000998</name>
</gene>
<dbReference type="PANTHER" id="PTHR11360">
    <property type="entry name" value="MONOCARBOXYLATE TRANSPORTER"/>
    <property type="match status" value="1"/>
</dbReference>
<accession>A0A839STK9</accession>
<evidence type="ECO:0000259" key="5">
    <source>
        <dbReference type="PROSITE" id="PS50850"/>
    </source>
</evidence>
<evidence type="ECO:0000256" key="2">
    <source>
        <dbReference type="ARBA" id="ARBA00022989"/>
    </source>
</evidence>
<dbReference type="Gene3D" id="1.20.1250.20">
    <property type="entry name" value="MFS general substrate transporter like domains"/>
    <property type="match status" value="1"/>
</dbReference>
<dbReference type="GO" id="GO:0022857">
    <property type="term" value="F:transmembrane transporter activity"/>
    <property type="evidence" value="ECO:0007669"/>
    <property type="project" value="InterPro"/>
</dbReference>
<evidence type="ECO:0000256" key="3">
    <source>
        <dbReference type="ARBA" id="ARBA00023136"/>
    </source>
</evidence>
<organism evidence="6 7">
    <name type="scientific">Limibacillus halophilus</name>
    <dbReference type="NCBI Taxonomy" id="1579333"/>
    <lineage>
        <taxon>Bacteria</taxon>
        <taxon>Pseudomonadati</taxon>
        <taxon>Pseudomonadota</taxon>
        <taxon>Alphaproteobacteria</taxon>
        <taxon>Rhodospirillales</taxon>
        <taxon>Rhodovibrionaceae</taxon>
        <taxon>Limibacillus</taxon>
    </lineage>
</organism>
<feature type="domain" description="Major facilitator superfamily (MFS) profile" evidence="5">
    <location>
        <begin position="14"/>
        <end position="400"/>
    </location>
</feature>
<dbReference type="CDD" id="cd17355">
    <property type="entry name" value="MFS_YcxA_like"/>
    <property type="match status" value="1"/>
</dbReference>
<feature type="transmembrane region" description="Helical" evidence="4">
    <location>
        <begin position="254"/>
        <end position="274"/>
    </location>
</feature>
<feature type="transmembrane region" description="Helical" evidence="4">
    <location>
        <begin position="143"/>
        <end position="166"/>
    </location>
</feature>
<dbReference type="Pfam" id="PF07690">
    <property type="entry name" value="MFS_1"/>
    <property type="match status" value="1"/>
</dbReference>
<dbReference type="Proteomes" id="UP000581135">
    <property type="component" value="Unassembled WGS sequence"/>
</dbReference>
<evidence type="ECO:0000256" key="4">
    <source>
        <dbReference type="SAM" id="Phobius"/>
    </source>
</evidence>
<evidence type="ECO:0000313" key="7">
    <source>
        <dbReference type="Proteomes" id="UP000581135"/>
    </source>
</evidence>
<feature type="transmembrane region" description="Helical" evidence="4">
    <location>
        <begin position="172"/>
        <end position="192"/>
    </location>
</feature>
<comment type="caution">
    <text evidence="6">The sequence shown here is derived from an EMBL/GenBank/DDBJ whole genome shotgun (WGS) entry which is preliminary data.</text>
</comment>
<evidence type="ECO:0000256" key="1">
    <source>
        <dbReference type="ARBA" id="ARBA00022692"/>
    </source>
</evidence>
<keyword evidence="2 4" id="KW-1133">Transmembrane helix</keyword>
<keyword evidence="3 4" id="KW-0472">Membrane</keyword>
<sequence>MNIVDGSKSSWRTPLVVILCAGVVLSLNMGIRQTFGLFITPMNESIGISVGSFSLAVAVQNLLWGLATPIMAAMSDRFGTARMLVGGGLLYAVGLATMAFMGNEAGVHFGGGILVGMAVAACGFPMVLGAVARLTPPETRARALGFASAGGSAGQFVLLPFTQQLIGSLEWFGALLVLAALALLIVPMAAALKGRAGSHQAEHGPSSLKAAISEAGRHRGYQLLTIGFFVCGFHVAFVATHLPGYLLTCNLTGMIGATALGLIGFFNIIGGLLAGVLGGKYRKKNLLSGIYLARAVVIALFILGPKTEIAVWLFSASFGLLWLSTVPLTGGVVSDIFGSRYMSTLFGLVMLSHQIGAFLGAWLGGISFDFYGSYEPVWWISVGLGVFAALIHFPISDKALQRQPAPATGI</sequence>
<dbReference type="AlphaFoldDB" id="A0A839STK9"/>
<keyword evidence="7" id="KW-1185">Reference proteome</keyword>
<dbReference type="InterPro" id="IPR020846">
    <property type="entry name" value="MFS_dom"/>
</dbReference>
<dbReference type="InterPro" id="IPR050327">
    <property type="entry name" value="Proton-linked_MCT"/>
</dbReference>
<dbReference type="InterPro" id="IPR011701">
    <property type="entry name" value="MFS"/>
</dbReference>
<dbReference type="PANTHER" id="PTHR11360:SF284">
    <property type="entry name" value="EG:103B4.3 PROTEIN-RELATED"/>
    <property type="match status" value="1"/>
</dbReference>
<dbReference type="InterPro" id="IPR036259">
    <property type="entry name" value="MFS_trans_sf"/>
</dbReference>
<keyword evidence="1 4" id="KW-0812">Transmembrane</keyword>
<evidence type="ECO:0000313" key="6">
    <source>
        <dbReference type="EMBL" id="MBB3064726.1"/>
    </source>
</evidence>
<reference evidence="6 7" key="1">
    <citation type="submission" date="2020-08" db="EMBL/GenBank/DDBJ databases">
        <title>Genomic Encyclopedia of Type Strains, Phase III (KMG-III): the genomes of soil and plant-associated and newly described type strains.</title>
        <authorList>
            <person name="Whitman W."/>
        </authorList>
    </citation>
    <scope>NUCLEOTIDE SEQUENCE [LARGE SCALE GENOMIC DNA]</scope>
    <source>
        <strain evidence="6 7">CECT 8803</strain>
    </source>
</reference>
<dbReference type="RefSeq" id="WP_183415523.1">
    <property type="nucleotide sequence ID" value="NZ_JACHXA010000002.1"/>
</dbReference>
<dbReference type="EMBL" id="JACHXA010000002">
    <property type="protein sequence ID" value="MBB3064726.1"/>
    <property type="molecule type" value="Genomic_DNA"/>
</dbReference>
<feature type="transmembrane region" description="Helical" evidence="4">
    <location>
        <begin position="79"/>
        <end position="101"/>
    </location>
</feature>
<proteinExistence type="predicted"/>
<feature type="transmembrane region" description="Helical" evidence="4">
    <location>
        <begin position="345"/>
        <end position="365"/>
    </location>
</feature>
<dbReference type="PROSITE" id="PS50850">
    <property type="entry name" value="MFS"/>
    <property type="match status" value="1"/>
</dbReference>
<feature type="transmembrane region" description="Helical" evidence="4">
    <location>
        <begin position="223"/>
        <end position="242"/>
    </location>
</feature>
<feature type="transmembrane region" description="Helical" evidence="4">
    <location>
        <begin position="309"/>
        <end position="333"/>
    </location>
</feature>
<feature type="transmembrane region" description="Helical" evidence="4">
    <location>
        <begin position="107"/>
        <end position="131"/>
    </location>
</feature>
<name>A0A839STK9_9PROT</name>